<dbReference type="Gene3D" id="3.30.70.270">
    <property type="match status" value="1"/>
</dbReference>
<dbReference type="InterPro" id="IPR000160">
    <property type="entry name" value="GGDEF_dom"/>
</dbReference>
<dbReference type="NCBIfam" id="TIGR00254">
    <property type="entry name" value="GGDEF"/>
    <property type="match status" value="1"/>
</dbReference>
<name>A0A174GTQ5_9FIRM</name>
<reference evidence="4 5" key="1">
    <citation type="submission" date="2015-09" db="EMBL/GenBank/DDBJ databases">
        <authorList>
            <consortium name="Pathogen Informatics"/>
        </authorList>
    </citation>
    <scope>NUCLEOTIDE SEQUENCE [LARGE SCALE GENOMIC DNA]</scope>
    <source>
        <strain evidence="4 5">2789STDY5834876</strain>
    </source>
</reference>
<keyword evidence="1" id="KW-1133">Transmembrane helix</keyword>
<dbReference type="InterPro" id="IPR029787">
    <property type="entry name" value="Nucleotide_cyclase"/>
</dbReference>
<feature type="domain" description="EAL" evidence="2">
    <location>
        <begin position="388"/>
        <end position="636"/>
    </location>
</feature>
<dbReference type="PANTHER" id="PTHR33121">
    <property type="entry name" value="CYCLIC DI-GMP PHOSPHODIESTERASE PDEF"/>
    <property type="match status" value="1"/>
</dbReference>
<dbReference type="SMART" id="SM00052">
    <property type="entry name" value="EAL"/>
    <property type="match status" value="1"/>
</dbReference>
<evidence type="ECO:0000256" key="1">
    <source>
        <dbReference type="SAM" id="Phobius"/>
    </source>
</evidence>
<dbReference type="PANTHER" id="PTHR33121:SF79">
    <property type="entry name" value="CYCLIC DI-GMP PHOSPHODIESTERASE PDED-RELATED"/>
    <property type="match status" value="1"/>
</dbReference>
<dbReference type="EMBL" id="CYZU01000027">
    <property type="protein sequence ID" value="CUO65893.1"/>
    <property type="molecule type" value="Genomic_DNA"/>
</dbReference>
<dbReference type="SUPFAM" id="SSF55073">
    <property type="entry name" value="Nucleotide cyclase"/>
    <property type="match status" value="1"/>
</dbReference>
<dbReference type="RefSeq" id="WP_055153805.1">
    <property type="nucleotide sequence ID" value="NZ_CYZU01000027.1"/>
</dbReference>
<dbReference type="InterPro" id="IPR050706">
    <property type="entry name" value="Cyclic-di-GMP_PDE-like"/>
</dbReference>
<dbReference type="PROSITE" id="PS50883">
    <property type="entry name" value="EAL"/>
    <property type="match status" value="1"/>
</dbReference>
<feature type="transmembrane region" description="Helical" evidence="1">
    <location>
        <begin position="148"/>
        <end position="165"/>
    </location>
</feature>
<dbReference type="Pfam" id="PF00990">
    <property type="entry name" value="GGDEF"/>
    <property type="match status" value="1"/>
</dbReference>
<keyword evidence="1" id="KW-0472">Membrane</keyword>
<feature type="transmembrane region" description="Helical" evidence="1">
    <location>
        <begin position="177"/>
        <end position="195"/>
    </location>
</feature>
<feature type="transmembrane region" description="Helical" evidence="1">
    <location>
        <begin position="70"/>
        <end position="96"/>
    </location>
</feature>
<dbReference type="Gene3D" id="3.20.20.450">
    <property type="entry name" value="EAL domain"/>
    <property type="match status" value="1"/>
</dbReference>
<feature type="transmembrane region" description="Helical" evidence="1">
    <location>
        <begin position="6"/>
        <end position="24"/>
    </location>
</feature>
<keyword evidence="1" id="KW-0812">Transmembrane</keyword>
<protein>
    <submittedName>
        <fullName evidence="4">Cyclic di-GMP phosphodiesterase Gmr</fullName>
        <ecNumber evidence="4">3.1.4.52</ecNumber>
    </submittedName>
</protein>
<feature type="domain" description="GGDEF" evidence="3">
    <location>
        <begin position="249"/>
        <end position="380"/>
    </location>
</feature>
<dbReference type="InterPro" id="IPR001633">
    <property type="entry name" value="EAL_dom"/>
</dbReference>
<dbReference type="InterPro" id="IPR035919">
    <property type="entry name" value="EAL_sf"/>
</dbReference>
<organism evidence="4 5">
    <name type="scientific">Faecalicatena contorta</name>
    <dbReference type="NCBI Taxonomy" id="39482"/>
    <lineage>
        <taxon>Bacteria</taxon>
        <taxon>Bacillati</taxon>
        <taxon>Bacillota</taxon>
        <taxon>Clostridia</taxon>
        <taxon>Lachnospirales</taxon>
        <taxon>Lachnospiraceae</taxon>
        <taxon>Faecalicatena</taxon>
    </lineage>
</organism>
<dbReference type="PROSITE" id="PS50887">
    <property type="entry name" value="GGDEF"/>
    <property type="match status" value="1"/>
</dbReference>
<gene>
    <name evidence="4" type="primary">gmr_4</name>
    <name evidence="4" type="ORF">ERS852491_02876</name>
</gene>
<dbReference type="SUPFAM" id="SSF141868">
    <property type="entry name" value="EAL domain-like"/>
    <property type="match status" value="1"/>
</dbReference>
<dbReference type="CDD" id="cd01948">
    <property type="entry name" value="EAL"/>
    <property type="match status" value="1"/>
</dbReference>
<feature type="transmembrane region" description="Helical" evidence="1">
    <location>
        <begin position="108"/>
        <end position="128"/>
    </location>
</feature>
<dbReference type="EC" id="3.1.4.52" evidence="4"/>
<dbReference type="STRING" id="39482.ERS852491_02876"/>
<dbReference type="AlphaFoldDB" id="A0A174GTQ5"/>
<evidence type="ECO:0000259" key="2">
    <source>
        <dbReference type="PROSITE" id="PS50883"/>
    </source>
</evidence>
<dbReference type="InterPro" id="IPR043128">
    <property type="entry name" value="Rev_trsase/Diguanyl_cyclase"/>
</dbReference>
<keyword evidence="4" id="KW-0378">Hydrolase</keyword>
<dbReference type="GO" id="GO:0071111">
    <property type="term" value="F:cyclic-guanylate-specific phosphodiesterase activity"/>
    <property type="evidence" value="ECO:0007669"/>
    <property type="project" value="UniProtKB-EC"/>
</dbReference>
<sequence length="636" mass="72743">MTQWSLAGEFWAFIVIVILILYFYERRLAVNARDKLYRNCLWMSMLCIGLNVSSVVLLQYPEQVPGWLNILLNSAYFLAVVAACSMVAAFVFMMMMEHVYEKHCLRRAFTGLFVVNILYAAAVLWNIKSGILFYIDSAGIYHRGRLNGLGYAVLAVEIGMIYFCYIKNRPSVSKSMVKVICTIPPVTVLLCMFQALFPEIILNETAMAVANLVLFIGFQNRAVRRDYLTMVGNRESFYENLTLRLAGKQEFQLILLSLRQYDFVNQNYGHQKGDEILYTIATGLGRLIPGGEVFRFGNVDFAMIIPLKSAEEAASNFKTVKKRCGQTWTVGDIHAHVRTVFLYLEYRGEPCTPSQMMEYLEYGIRKAKEKPGACIHFTDALLKEYEEEKRILEIMQQSVEQKRFKVWYQPVYHLGAGVRSAEALLRLDDYEGNPLPPSRFIPIAEESGLIDELSWIVLEEVCSFLEQSNSKRIESISVNLSMQQFADIGISERIQECLKRHSLSPDQLKIEVTERVLLQDMGYMKHVMRDMNRAGIGFYLDDFGTGYSNLSSVLEFPFECVKLDKSLLKEFPGNPDAEMMVRTLTELFHSIGNQVVVEGVEEKTQAELLGVIGADRIQGYYYSRPLPQDIFAREYS</sequence>
<dbReference type="Proteomes" id="UP000095544">
    <property type="component" value="Unassembled WGS sequence"/>
</dbReference>
<proteinExistence type="predicted"/>
<evidence type="ECO:0000313" key="5">
    <source>
        <dbReference type="Proteomes" id="UP000095544"/>
    </source>
</evidence>
<feature type="transmembrane region" description="Helical" evidence="1">
    <location>
        <begin position="36"/>
        <end position="58"/>
    </location>
</feature>
<dbReference type="OrthoDB" id="9805474at2"/>
<accession>A0A174GTQ5</accession>
<evidence type="ECO:0000259" key="3">
    <source>
        <dbReference type="PROSITE" id="PS50887"/>
    </source>
</evidence>
<evidence type="ECO:0000313" key="4">
    <source>
        <dbReference type="EMBL" id="CUO65893.1"/>
    </source>
</evidence>
<dbReference type="Pfam" id="PF00563">
    <property type="entry name" value="EAL"/>
    <property type="match status" value="1"/>
</dbReference>
<dbReference type="SMART" id="SM00267">
    <property type="entry name" value="GGDEF"/>
    <property type="match status" value="1"/>
</dbReference>